<dbReference type="OrthoDB" id="7888869at2"/>
<dbReference type="InterPro" id="IPR000914">
    <property type="entry name" value="SBP_5_dom"/>
</dbReference>
<dbReference type="Gene3D" id="3.40.190.10">
    <property type="entry name" value="Periplasmic binding protein-like II"/>
    <property type="match status" value="1"/>
</dbReference>
<dbReference type="EMBL" id="FMYG01000002">
    <property type="protein sequence ID" value="SDB91510.1"/>
    <property type="molecule type" value="Genomic_DNA"/>
</dbReference>
<dbReference type="InterPro" id="IPR030678">
    <property type="entry name" value="Peptide/Ni-bd"/>
</dbReference>
<reference evidence="3 4" key="1">
    <citation type="submission" date="2016-09" db="EMBL/GenBank/DDBJ databases">
        <authorList>
            <person name="Capua I."/>
            <person name="De Benedictis P."/>
            <person name="Joannis T."/>
            <person name="Lombin L.H."/>
            <person name="Cattoli G."/>
        </authorList>
    </citation>
    <scope>NUCLEOTIDE SEQUENCE [LARGE SCALE GENOMIC DNA]</scope>
    <source>
        <strain evidence="3 4">NIO-1002</strain>
    </source>
</reference>
<evidence type="ECO:0000256" key="1">
    <source>
        <dbReference type="SAM" id="SignalP"/>
    </source>
</evidence>
<dbReference type="GO" id="GO:1904680">
    <property type="term" value="F:peptide transmembrane transporter activity"/>
    <property type="evidence" value="ECO:0007669"/>
    <property type="project" value="TreeGrafter"/>
</dbReference>
<protein>
    <submittedName>
        <fullName evidence="3">Peptide/nickel transport system substrate-binding protein</fullName>
    </submittedName>
</protein>
<gene>
    <name evidence="3" type="ORF">SAMN05216418_1005</name>
</gene>
<dbReference type="Pfam" id="PF00496">
    <property type="entry name" value="SBP_bac_5"/>
    <property type="match status" value="1"/>
</dbReference>
<dbReference type="PIRSF" id="PIRSF002741">
    <property type="entry name" value="MppA"/>
    <property type="match status" value="1"/>
</dbReference>
<dbReference type="STRING" id="993073.AS029_03805"/>
<dbReference type="Gene3D" id="3.90.76.10">
    <property type="entry name" value="Dipeptide-binding Protein, Domain 1"/>
    <property type="match status" value="1"/>
</dbReference>
<feature type="chain" id="PRO_5038751228" evidence="1">
    <location>
        <begin position="23"/>
        <end position="558"/>
    </location>
</feature>
<evidence type="ECO:0000313" key="3">
    <source>
        <dbReference type="EMBL" id="SDB91510.1"/>
    </source>
</evidence>
<accession>A0A1G6HB76</accession>
<organism evidence="3 4">
    <name type="scientific">Microbacterium enclense</name>
    <dbReference type="NCBI Taxonomy" id="993073"/>
    <lineage>
        <taxon>Bacteria</taxon>
        <taxon>Bacillati</taxon>
        <taxon>Actinomycetota</taxon>
        <taxon>Actinomycetes</taxon>
        <taxon>Micrococcales</taxon>
        <taxon>Microbacteriaceae</taxon>
        <taxon>Microbacterium</taxon>
    </lineage>
</organism>
<feature type="signal peptide" evidence="1">
    <location>
        <begin position="1"/>
        <end position="22"/>
    </location>
</feature>
<sequence>MIRKAKGLSALALLGAAALAIAGCAPGNTAAPSANPEDQNSLPSTAWQRADAADVQDGGSLTLAVDSLPVNWNNFHIDGNEANTNDIVAAMQGGPIKIDESGKPVVDENYASSVELTNESPQTVEIKLNPDAKWEDGTPITVADYQATWKANNGTNPDYVVISTTGWDQIASVEQGENEFDVVITFSSVYADWQGLLSQILPASVGNDPTTFNTAYLTKALPSSGPFKLASLDSTAGIATLDRNPNWWGATPKLETVVFRAVSQDQQGTSFSNGEIDALNISANADLYQTAQNVAGAQIQASNGLTWTHITMRASDGPLADVNVRKAVASIVNREQIANTANSPVGVPAITQGSYVFMPGQDGYTDEALPYDVDAGAQYLEDAGYTKDGDSWVKDGTPLTLTVTVPADTATNVQRAEQIQADLGEAGIPVELTAVPVGGYFSEYVIPGDFQMVTFSWRGTAYPISSSESLFSPVDSAQNYTGITDDRLAGLWEEANTELDPEARLQTAEEIDKVLWEYVPIIPIAPLPEVYAVSEGLVNWGARQFETIDWTIVGFANA</sequence>
<dbReference type="Gene3D" id="3.10.105.10">
    <property type="entry name" value="Dipeptide-binding Protein, Domain 3"/>
    <property type="match status" value="1"/>
</dbReference>
<dbReference type="RefSeq" id="WP_058231279.1">
    <property type="nucleotide sequence ID" value="NZ_FMYG01000002.1"/>
</dbReference>
<dbReference type="PANTHER" id="PTHR30290">
    <property type="entry name" value="PERIPLASMIC BINDING COMPONENT OF ABC TRANSPORTER"/>
    <property type="match status" value="1"/>
</dbReference>
<dbReference type="InterPro" id="IPR039424">
    <property type="entry name" value="SBP_5"/>
</dbReference>
<proteinExistence type="predicted"/>
<dbReference type="PANTHER" id="PTHR30290:SF65">
    <property type="entry name" value="MONOACYL PHOSPHATIDYLINOSITOL TETRAMANNOSIDE-BINDING PROTEIN LPQW-RELATED"/>
    <property type="match status" value="1"/>
</dbReference>
<dbReference type="AlphaFoldDB" id="A0A1G6HB76"/>
<dbReference type="PROSITE" id="PS51257">
    <property type="entry name" value="PROKAR_LIPOPROTEIN"/>
    <property type="match status" value="1"/>
</dbReference>
<dbReference type="GO" id="GO:0015833">
    <property type="term" value="P:peptide transport"/>
    <property type="evidence" value="ECO:0007669"/>
    <property type="project" value="TreeGrafter"/>
</dbReference>
<dbReference type="Proteomes" id="UP000183203">
    <property type="component" value="Unassembled WGS sequence"/>
</dbReference>
<evidence type="ECO:0000313" key="4">
    <source>
        <dbReference type="Proteomes" id="UP000183203"/>
    </source>
</evidence>
<dbReference type="CDD" id="cd08501">
    <property type="entry name" value="PBP2_Lpqw"/>
    <property type="match status" value="1"/>
</dbReference>
<dbReference type="GO" id="GO:0042597">
    <property type="term" value="C:periplasmic space"/>
    <property type="evidence" value="ECO:0007669"/>
    <property type="project" value="UniProtKB-ARBA"/>
</dbReference>
<dbReference type="GO" id="GO:0043190">
    <property type="term" value="C:ATP-binding cassette (ABC) transporter complex"/>
    <property type="evidence" value="ECO:0007669"/>
    <property type="project" value="InterPro"/>
</dbReference>
<evidence type="ECO:0000259" key="2">
    <source>
        <dbReference type="Pfam" id="PF00496"/>
    </source>
</evidence>
<keyword evidence="1" id="KW-0732">Signal</keyword>
<feature type="domain" description="Solute-binding protein family 5" evidence="2">
    <location>
        <begin position="111"/>
        <end position="462"/>
    </location>
</feature>
<dbReference type="SUPFAM" id="SSF53850">
    <property type="entry name" value="Periplasmic binding protein-like II"/>
    <property type="match status" value="1"/>
</dbReference>
<name>A0A1G6HB76_9MICO</name>